<comment type="caution">
    <text evidence="2">The sequence shown here is derived from an EMBL/GenBank/DDBJ whole genome shotgun (WGS) entry which is preliminary data.</text>
</comment>
<keyword evidence="3" id="KW-1185">Reference proteome</keyword>
<evidence type="ECO:0000313" key="3">
    <source>
        <dbReference type="Proteomes" id="UP000805614"/>
    </source>
</evidence>
<dbReference type="PANTHER" id="PTHR24637">
    <property type="entry name" value="COLLAGEN"/>
    <property type="match status" value="1"/>
</dbReference>
<proteinExistence type="predicted"/>
<gene>
    <name evidence="2" type="ORF">HKK74_01855</name>
</gene>
<accession>A0ABR7LIJ0</accession>
<dbReference type="EMBL" id="JABVEC010000001">
    <property type="protein sequence ID" value="MBC6464248.1"/>
    <property type="molecule type" value="Genomic_DNA"/>
</dbReference>
<reference evidence="2 3" key="1">
    <citation type="submission" date="2020-06" db="EMBL/GenBank/DDBJ databases">
        <title>Actinomadura xiongansis sp. nov., isolated from soil of Baiyangdian.</title>
        <authorList>
            <person name="Zhang X."/>
        </authorList>
    </citation>
    <scope>NUCLEOTIDE SEQUENCE [LARGE SCALE GENOMIC DNA]</scope>
    <source>
        <strain evidence="2 3">HBUM206468</strain>
    </source>
</reference>
<feature type="compositionally biased region" description="Low complexity" evidence="1">
    <location>
        <begin position="83"/>
        <end position="94"/>
    </location>
</feature>
<feature type="region of interest" description="Disordered" evidence="1">
    <location>
        <begin position="58"/>
        <end position="157"/>
    </location>
</feature>
<name>A0ABR7LIJ0_9ACTN</name>
<evidence type="ECO:0000313" key="2">
    <source>
        <dbReference type="EMBL" id="MBC6464248.1"/>
    </source>
</evidence>
<sequence length="176" mass="17086">MTRAQAIRGVKRNVGVVAATVVLLALAVYVFGAIRTLGSDLRDAREDSRVLAQQVRELGGTPAVSPAPGPPGATGPTGPSGPPGATVTGPPGQTGRDGRTVTGPSGRPGPSGATVTGPPGPSGKDGADGAPGKDGADGEQGPRGEPGPACPSGYHVEERTVVTAGGPETAAVCVQD</sequence>
<protein>
    <submittedName>
        <fullName evidence="2">Collagen-like protein</fullName>
    </submittedName>
</protein>
<evidence type="ECO:0000256" key="1">
    <source>
        <dbReference type="SAM" id="MobiDB-lite"/>
    </source>
</evidence>
<dbReference type="RefSeq" id="WP_187241183.1">
    <property type="nucleotide sequence ID" value="NZ_BAAAOK010000011.1"/>
</dbReference>
<dbReference type="PANTHER" id="PTHR24637:SF421">
    <property type="entry name" value="CUTICLE COLLAGEN DPY-2"/>
    <property type="match status" value="1"/>
</dbReference>
<dbReference type="Proteomes" id="UP000805614">
    <property type="component" value="Unassembled WGS sequence"/>
</dbReference>
<organism evidence="2 3">
    <name type="scientific">Actinomadura alba</name>
    <dbReference type="NCBI Taxonomy" id="406431"/>
    <lineage>
        <taxon>Bacteria</taxon>
        <taxon>Bacillati</taxon>
        <taxon>Actinomycetota</taxon>
        <taxon>Actinomycetes</taxon>
        <taxon>Streptosporangiales</taxon>
        <taxon>Thermomonosporaceae</taxon>
        <taxon>Actinomadura</taxon>
    </lineage>
</organism>